<reference evidence="12" key="1">
    <citation type="submission" date="2018-04" db="EMBL/GenBank/DDBJ databases">
        <title>WGS assembly of Panicum hallii.</title>
        <authorList>
            <person name="Lovell J."/>
            <person name="Jenkins J."/>
            <person name="Lowry D."/>
            <person name="Mamidi S."/>
            <person name="Sreedasyam A."/>
            <person name="Weng X."/>
            <person name="Barry K."/>
            <person name="Bonette J."/>
            <person name="Campitelli B."/>
            <person name="Daum C."/>
            <person name="Gordon S."/>
            <person name="Gould B."/>
            <person name="Lipzen A."/>
            <person name="Macqueen A."/>
            <person name="Palacio-Mejia J."/>
            <person name="Plott C."/>
            <person name="Shakirov E."/>
            <person name="Shu S."/>
            <person name="Yoshinaga Y."/>
            <person name="Zane M."/>
            <person name="Rokhsar D."/>
            <person name="Grimwood J."/>
            <person name="Schmutz J."/>
            <person name="Juenger T."/>
        </authorList>
    </citation>
    <scope>NUCLEOTIDE SEQUENCE [LARGE SCALE GENOMIC DNA]</scope>
    <source>
        <strain evidence="12">FIL2</strain>
    </source>
</reference>
<dbReference type="InterPro" id="IPR027417">
    <property type="entry name" value="P-loop_NTPase"/>
</dbReference>
<dbReference type="GO" id="GO:0002758">
    <property type="term" value="P:innate immune response-activating signaling pathway"/>
    <property type="evidence" value="ECO:0007669"/>
    <property type="project" value="UniProtKB-ARBA"/>
</dbReference>
<dbReference type="InterPro" id="IPR058922">
    <property type="entry name" value="WHD_DRP"/>
</dbReference>
<dbReference type="InterPro" id="IPR041118">
    <property type="entry name" value="Rx_N"/>
</dbReference>
<dbReference type="InterPro" id="IPR038005">
    <property type="entry name" value="RX-like_CC"/>
</dbReference>
<accession>A0A2S3ICZ4</accession>
<dbReference type="PANTHER" id="PTHR23155:SF1116">
    <property type="entry name" value="OS12G0273300 PROTEIN"/>
    <property type="match status" value="1"/>
</dbReference>
<organism evidence="12">
    <name type="scientific">Panicum hallii</name>
    <dbReference type="NCBI Taxonomy" id="206008"/>
    <lineage>
        <taxon>Eukaryota</taxon>
        <taxon>Viridiplantae</taxon>
        <taxon>Streptophyta</taxon>
        <taxon>Embryophyta</taxon>
        <taxon>Tracheophyta</taxon>
        <taxon>Spermatophyta</taxon>
        <taxon>Magnoliopsida</taxon>
        <taxon>Liliopsida</taxon>
        <taxon>Poales</taxon>
        <taxon>Poaceae</taxon>
        <taxon>PACMAD clade</taxon>
        <taxon>Panicoideae</taxon>
        <taxon>Panicodae</taxon>
        <taxon>Paniceae</taxon>
        <taxon>Panicinae</taxon>
        <taxon>Panicum</taxon>
        <taxon>Panicum sect. Panicum</taxon>
    </lineage>
</organism>
<dbReference type="GO" id="GO:0042742">
    <property type="term" value="P:defense response to bacterium"/>
    <property type="evidence" value="ECO:0007669"/>
    <property type="project" value="UniProtKB-ARBA"/>
</dbReference>
<dbReference type="Gramene" id="PAN41618">
    <property type="protein sequence ID" value="PAN41618"/>
    <property type="gene ID" value="PAHAL_8G056500"/>
</dbReference>
<dbReference type="Pfam" id="PF23559">
    <property type="entry name" value="WHD_DRP"/>
    <property type="match status" value="1"/>
</dbReference>
<comment type="similarity">
    <text evidence="1">Belongs to the disease resistance NB-LRR family.</text>
</comment>
<evidence type="ECO:0000313" key="12">
    <source>
        <dbReference type="EMBL" id="PAN41618.1"/>
    </source>
</evidence>
<feature type="domain" description="NB-ARC" evidence="8">
    <location>
        <begin position="170"/>
        <end position="347"/>
    </location>
</feature>
<evidence type="ECO:0000256" key="3">
    <source>
        <dbReference type="ARBA" id="ARBA00022737"/>
    </source>
</evidence>
<dbReference type="PANTHER" id="PTHR23155">
    <property type="entry name" value="DISEASE RESISTANCE PROTEIN RP"/>
    <property type="match status" value="1"/>
</dbReference>
<dbReference type="Gene3D" id="1.20.5.4130">
    <property type="match status" value="1"/>
</dbReference>
<dbReference type="Proteomes" id="UP000243499">
    <property type="component" value="Chromosome 8"/>
</dbReference>
<dbReference type="Gene3D" id="3.80.10.10">
    <property type="entry name" value="Ribonuclease Inhibitor"/>
    <property type="match status" value="1"/>
</dbReference>
<keyword evidence="3" id="KW-0677">Repeat</keyword>
<feature type="domain" description="Disease resistance R13L4/SHOC-2-like LRR" evidence="11">
    <location>
        <begin position="556"/>
        <end position="920"/>
    </location>
</feature>
<evidence type="ECO:0000256" key="1">
    <source>
        <dbReference type="ARBA" id="ARBA00008894"/>
    </source>
</evidence>
<dbReference type="FunFam" id="1.10.10.10:FF:000322">
    <property type="entry name" value="Probable disease resistance protein At1g63360"/>
    <property type="match status" value="1"/>
</dbReference>
<evidence type="ECO:0000259" key="10">
    <source>
        <dbReference type="Pfam" id="PF23559"/>
    </source>
</evidence>
<evidence type="ECO:0000259" key="8">
    <source>
        <dbReference type="Pfam" id="PF00931"/>
    </source>
</evidence>
<evidence type="ECO:0000256" key="6">
    <source>
        <dbReference type="ARBA" id="ARBA00023054"/>
    </source>
</evidence>
<dbReference type="GO" id="GO:0009626">
    <property type="term" value="P:plant-type hypersensitive response"/>
    <property type="evidence" value="ECO:0007669"/>
    <property type="project" value="UniProtKB-ARBA"/>
</dbReference>
<keyword evidence="2" id="KW-0433">Leucine-rich repeat</keyword>
<dbReference type="EMBL" id="CM008053">
    <property type="protein sequence ID" value="PAN41618.1"/>
    <property type="molecule type" value="Genomic_DNA"/>
</dbReference>
<evidence type="ECO:0000259" key="9">
    <source>
        <dbReference type="Pfam" id="PF18052"/>
    </source>
</evidence>
<dbReference type="Pfam" id="PF23598">
    <property type="entry name" value="LRR_14"/>
    <property type="match status" value="1"/>
</dbReference>
<dbReference type="GO" id="GO:0043531">
    <property type="term" value="F:ADP binding"/>
    <property type="evidence" value="ECO:0007669"/>
    <property type="project" value="InterPro"/>
</dbReference>
<keyword evidence="5" id="KW-0611">Plant defense</keyword>
<dbReference type="InterPro" id="IPR042197">
    <property type="entry name" value="Apaf_helical"/>
</dbReference>
<dbReference type="Gene3D" id="3.40.50.300">
    <property type="entry name" value="P-loop containing nucleotide triphosphate hydrolases"/>
    <property type="match status" value="1"/>
</dbReference>
<evidence type="ECO:0000256" key="7">
    <source>
        <dbReference type="SAM" id="MobiDB-lite"/>
    </source>
</evidence>
<evidence type="ECO:0000259" key="11">
    <source>
        <dbReference type="Pfam" id="PF23598"/>
    </source>
</evidence>
<feature type="region of interest" description="Disordered" evidence="7">
    <location>
        <begin position="934"/>
        <end position="973"/>
    </location>
</feature>
<gene>
    <name evidence="12" type="ORF">PAHAL_8G056500</name>
</gene>
<protein>
    <recommendedName>
        <fullName evidence="13">NB-ARC domain-containing protein</fullName>
    </recommendedName>
</protein>
<evidence type="ECO:0008006" key="13">
    <source>
        <dbReference type="Google" id="ProtNLM"/>
    </source>
</evidence>
<dbReference type="InterPro" id="IPR036388">
    <property type="entry name" value="WH-like_DNA-bd_sf"/>
</dbReference>
<dbReference type="CDD" id="cd14798">
    <property type="entry name" value="RX-CC_like"/>
    <property type="match status" value="1"/>
</dbReference>
<sequence>MAGAIGSIIPRLAELLNKEYMLQKGVKPSIESLMKHVSFILAHLEELHKVPRDQLDGPKRQWVTLARELLYDIEDVLDTFAVRVVGPGQEPDVGFLTKMACKTKDLIKKAKTRRKIAGEVSGINNELNELKNLRESYKVDSVPNGATSSPDPRAMALYHDMTQLVGIDNASDEVINMLSPTGNDEKLKIISIVGFGGMGKTTLAKFVHDKLMKGKNFQCGAFVSVGQNPEPLEGVLMNMISRLSNKLYKAVLSSPMDRPLLIHKLRHFLQDKRYFIVIDDIWAEKDWNNIKHAFIDNNLCSRLITTTRKVHVSQACCGSDDGIYRIQPLSTDDSKVLFYRRIFHHKDGCPHELEDVSKDILKKCGGAPLAILTIASLLAKKQVQIRDEWYKVVNSIGRGLTTSSDAEGMRWILYYGYNDLPSQLKACLLYLSIFPEDYHISRDRLVRMWIAEGIIIHTTEHQQQNDLVELGESYFYDLMNSNMIQPGDTDDWDRSKITTCRVHDMVLDLIYSLAKEENFVTVLDRTGYASPQGKIHRLSLQTSSAVHTIPEATVPKVRSLFSLSSTINMMPAISCFKILRVLSLDDCEFDESFHLKHLGKLFHLRYLRLSCSCVTELPKEIGNLEFLEALDISGSSIQELPPTIVKLRRLKFLGFSYTLQLSDRISGENKFSNRIGGLTSLQELSTISIDEESEVDILKALGNLTELRDLDIMFGSDTLDMEEALVDSLCNMRNLRKLILNSTSDEDFLLGSMEERWVPPRHLTVHRTLDFIFPKLPVWFNSPLDLQYLCYLSIQINEMCQEDVEKLGRLPVLGFFEIQINMARERPVIGAGAFPCVKDCRILEKNFGPVFQPGAMPKAEKLMIYTSVRESKHINFDLGLGNLPSLEQVIANLFCEKAQDWEVKKLETILRKAADIHPKNFYLNVIPDDRHKQVDVIPDDEEQQSEGSCDKDTYDFSENEDIPPTDGMSNASS</sequence>
<dbReference type="PRINTS" id="PR00364">
    <property type="entry name" value="DISEASERSIST"/>
</dbReference>
<keyword evidence="6" id="KW-0175">Coiled coil</keyword>
<proteinExistence type="inferred from homology"/>
<feature type="domain" description="Disease resistance protein winged helix" evidence="10">
    <location>
        <begin position="433"/>
        <end position="510"/>
    </location>
</feature>
<dbReference type="SUPFAM" id="SSF52058">
    <property type="entry name" value="L domain-like"/>
    <property type="match status" value="1"/>
</dbReference>
<dbReference type="InterPro" id="IPR044974">
    <property type="entry name" value="Disease_R_plants"/>
</dbReference>
<evidence type="ECO:0000256" key="2">
    <source>
        <dbReference type="ARBA" id="ARBA00022614"/>
    </source>
</evidence>
<feature type="domain" description="Disease resistance N-terminal" evidence="9">
    <location>
        <begin position="4"/>
        <end position="85"/>
    </location>
</feature>
<dbReference type="InterPro" id="IPR055414">
    <property type="entry name" value="LRR_R13L4/SHOC2-like"/>
</dbReference>
<dbReference type="Gene3D" id="1.10.10.10">
    <property type="entry name" value="Winged helix-like DNA-binding domain superfamily/Winged helix DNA-binding domain"/>
    <property type="match status" value="1"/>
</dbReference>
<keyword evidence="4" id="KW-0547">Nucleotide-binding</keyword>
<evidence type="ECO:0000256" key="4">
    <source>
        <dbReference type="ARBA" id="ARBA00022741"/>
    </source>
</evidence>
<evidence type="ECO:0000256" key="5">
    <source>
        <dbReference type="ARBA" id="ARBA00022821"/>
    </source>
</evidence>
<dbReference type="Gene3D" id="1.10.8.430">
    <property type="entry name" value="Helical domain of apoptotic protease-activating factors"/>
    <property type="match status" value="1"/>
</dbReference>
<dbReference type="SUPFAM" id="SSF52540">
    <property type="entry name" value="P-loop containing nucleoside triphosphate hydrolases"/>
    <property type="match status" value="1"/>
</dbReference>
<dbReference type="Pfam" id="PF00931">
    <property type="entry name" value="NB-ARC"/>
    <property type="match status" value="1"/>
</dbReference>
<dbReference type="InterPro" id="IPR002182">
    <property type="entry name" value="NB-ARC"/>
</dbReference>
<dbReference type="Pfam" id="PF18052">
    <property type="entry name" value="Rx_N"/>
    <property type="match status" value="1"/>
</dbReference>
<dbReference type="InterPro" id="IPR032675">
    <property type="entry name" value="LRR_dom_sf"/>
</dbReference>
<name>A0A2S3ICZ4_9POAL</name>
<dbReference type="AlphaFoldDB" id="A0A2S3ICZ4"/>